<evidence type="ECO:0000313" key="7">
    <source>
        <dbReference type="Proteomes" id="UP000008136"/>
    </source>
</evidence>
<sequence length="410" mass="43804">MKIERVKTARGSVGNVCSTNNSSMNAAGLSVGYTNEILKNVSFEVRAGEILGILGPNGSGKSTLLKTLAAGLKPLGGAVYVDGREVHGIKPGELAKLISITLTERVDAGFLTGFEVVSLGRYPYVDAIGRLNDADVEAVMGSLRLVNAENLANKLFSEMSDGERQKIMIARALAQQPRIMLLDEPTSFLDAKHKVEIMLLLRRIANEKGIAIVLTTHDIELALRICDRVVMVRDGRIAVEGLPEEVITGEVVGDIYDVGSARFDPSIGSFELTCKNGSTKTRVHVVCGGGSGANIMRLLAKKGIPFTAGVVHEGDVDCCVAKLTALNTVCERPYTEIGDKAFEKALKLAESCDLVIDTGFVIGSINRRNLELLNSASNVLSLRSKDELGELGIDAKPVGSITQLLKELGL</sequence>
<dbReference type="OrthoDB" id="24644at2157"/>
<evidence type="ECO:0000256" key="3">
    <source>
        <dbReference type="ARBA" id="ARBA00022840"/>
    </source>
</evidence>
<keyword evidence="7" id="KW-1185">Reference proteome</keyword>
<dbReference type="InterPro" id="IPR027417">
    <property type="entry name" value="P-loop_NTPase"/>
</dbReference>
<dbReference type="RefSeq" id="WP_013684307.1">
    <property type="nucleotide sequence ID" value="NC_015320.1"/>
</dbReference>
<keyword evidence="2" id="KW-0547">Nucleotide-binding</keyword>
<dbReference type="STRING" id="693661.Arcve_1651"/>
<protein>
    <submittedName>
        <fullName evidence="6">Iron-chelate-transporting ATPase</fullName>
        <ecNumber evidence="6">3.6.3.34</ecNumber>
    </submittedName>
</protein>
<keyword evidence="6" id="KW-0378">Hydrolase</keyword>
<keyword evidence="1" id="KW-0813">Transport</keyword>
<dbReference type="AlphaFoldDB" id="F2KQ48"/>
<dbReference type="PANTHER" id="PTHR42794">
    <property type="entry name" value="HEMIN IMPORT ATP-BINDING PROTEIN HMUV"/>
    <property type="match status" value="1"/>
</dbReference>
<proteinExistence type="predicted"/>
<dbReference type="CDD" id="cd03214">
    <property type="entry name" value="ABC_Iron-Siderophores_B12_Hemin"/>
    <property type="match status" value="1"/>
</dbReference>
<dbReference type="Gene3D" id="3.40.50.300">
    <property type="entry name" value="P-loop containing nucleotide triphosphate hydrolases"/>
    <property type="match status" value="1"/>
</dbReference>
<dbReference type="GO" id="GO:0016887">
    <property type="term" value="F:ATP hydrolysis activity"/>
    <property type="evidence" value="ECO:0007669"/>
    <property type="project" value="InterPro"/>
</dbReference>
<dbReference type="HOGENOM" id="CLU_000604_0_0_2"/>
<dbReference type="KEGG" id="ave:Arcve_1651"/>
<dbReference type="FunFam" id="3.40.50.300:FF:000134">
    <property type="entry name" value="Iron-enterobactin ABC transporter ATP-binding protein"/>
    <property type="match status" value="1"/>
</dbReference>
<evidence type="ECO:0000256" key="2">
    <source>
        <dbReference type="ARBA" id="ARBA00022741"/>
    </source>
</evidence>
<keyword evidence="3" id="KW-0067">ATP-binding</keyword>
<dbReference type="EMBL" id="CP002588">
    <property type="protein sequence ID" value="AEA47651.1"/>
    <property type="molecule type" value="Genomic_DNA"/>
</dbReference>
<evidence type="ECO:0000259" key="5">
    <source>
        <dbReference type="PROSITE" id="PS50893"/>
    </source>
</evidence>
<gene>
    <name evidence="6" type="ordered locus">Arcve_1651</name>
</gene>
<dbReference type="GO" id="GO:0005524">
    <property type="term" value="F:ATP binding"/>
    <property type="evidence" value="ECO:0007669"/>
    <property type="project" value="UniProtKB-KW"/>
</dbReference>
<evidence type="ECO:0000256" key="4">
    <source>
        <dbReference type="ARBA" id="ARBA00022967"/>
    </source>
</evidence>
<dbReference type="PROSITE" id="PS50893">
    <property type="entry name" value="ABC_TRANSPORTER_2"/>
    <property type="match status" value="1"/>
</dbReference>
<name>F2KQ48_ARCVS</name>
<dbReference type="EC" id="3.6.3.34" evidence="6"/>
<keyword evidence="4" id="KW-1278">Translocase</keyword>
<dbReference type="SUPFAM" id="SSF52540">
    <property type="entry name" value="P-loop containing nucleoside triphosphate hydrolases"/>
    <property type="match status" value="1"/>
</dbReference>
<dbReference type="InterPro" id="IPR003593">
    <property type="entry name" value="AAA+_ATPase"/>
</dbReference>
<dbReference type="InterPro" id="IPR003439">
    <property type="entry name" value="ABC_transporter-like_ATP-bd"/>
</dbReference>
<accession>F2KQ48</accession>
<dbReference type="SMART" id="SM00382">
    <property type="entry name" value="AAA"/>
    <property type="match status" value="1"/>
</dbReference>
<organism evidence="6 7">
    <name type="scientific">Archaeoglobus veneficus (strain DSM 11195 / SNP6)</name>
    <dbReference type="NCBI Taxonomy" id="693661"/>
    <lineage>
        <taxon>Archaea</taxon>
        <taxon>Methanobacteriati</taxon>
        <taxon>Methanobacteriota</taxon>
        <taxon>Archaeoglobi</taxon>
        <taxon>Archaeoglobales</taxon>
        <taxon>Archaeoglobaceae</taxon>
        <taxon>Archaeoglobus</taxon>
    </lineage>
</organism>
<dbReference type="GeneID" id="10394777"/>
<evidence type="ECO:0000313" key="6">
    <source>
        <dbReference type="EMBL" id="AEA47651.1"/>
    </source>
</evidence>
<dbReference type="Pfam" id="PF00005">
    <property type="entry name" value="ABC_tran"/>
    <property type="match status" value="1"/>
</dbReference>
<dbReference type="eggNOG" id="arCOG00199">
    <property type="taxonomic scope" value="Archaea"/>
</dbReference>
<dbReference type="Proteomes" id="UP000008136">
    <property type="component" value="Chromosome"/>
</dbReference>
<feature type="domain" description="ABC transporter" evidence="5">
    <location>
        <begin position="19"/>
        <end position="259"/>
    </location>
</feature>
<dbReference type="PANTHER" id="PTHR42794:SF1">
    <property type="entry name" value="HEMIN IMPORT ATP-BINDING PROTEIN HMUV"/>
    <property type="match status" value="1"/>
</dbReference>
<reference evidence="6 7" key="1">
    <citation type="submission" date="2011-03" db="EMBL/GenBank/DDBJ databases">
        <title>The complete genome of Archaeoglobus veneficus SNP6.</title>
        <authorList>
            <consortium name="US DOE Joint Genome Institute (JGI-PGF)"/>
            <person name="Lucas S."/>
            <person name="Copeland A."/>
            <person name="Lapidus A."/>
            <person name="Bruce D."/>
            <person name="Goodwin L."/>
            <person name="Pitluck S."/>
            <person name="Kyrpides N."/>
            <person name="Mavromatis K."/>
            <person name="Pagani I."/>
            <person name="Ivanova N."/>
            <person name="Mikhailova N."/>
            <person name="Lu M."/>
            <person name="Detter J.C."/>
            <person name="Tapia R."/>
            <person name="Han C."/>
            <person name="Land M."/>
            <person name="Hauser L."/>
            <person name="Markowitz V."/>
            <person name="Cheng J.-F."/>
            <person name="Hugenholtz P."/>
            <person name="Woyke T."/>
            <person name="Wu D."/>
            <person name="Spring S."/>
            <person name="Brambilla E."/>
            <person name="Klenk H.-P."/>
            <person name="Eisen J.A."/>
        </authorList>
    </citation>
    <scope>NUCLEOTIDE SEQUENCE [LARGE SCALE GENOMIC DNA]</scope>
    <source>
        <strain>SNP6</strain>
    </source>
</reference>
<evidence type="ECO:0000256" key="1">
    <source>
        <dbReference type="ARBA" id="ARBA00022448"/>
    </source>
</evidence>